<protein>
    <submittedName>
        <fullName evidence="1">Transglycosylase SLT domain-containing protein</fullName>
    </submittedName>
</protein>
<proteinExistence type="predicted"/>
<accession>A0ACD4NJP3</accession>
<name>A0ACD4NJP3_9HYPH</name>
<reference evidence="1" key="1">
    <citation type="submission" date="2022-11" db="EMBL/GenBank/DDBJ databases">
        <title>beta-Carotene-producing bacterium, Jeongeuplla avenae sp. nov., alleviates the salt stress of Arabidopsis seedlings.</title>
        <authorList>
            <person name="Jiang L."/>
            <person name="Lee J."/>
        </authorList>
    </citation>
    <scope>NUCLEOTIDE SEQUENCE</scope>
    <source>
        <strain evidence="1">DY_R2A_6</strain>
    </source>
</reference>
<evidence type="ECO:0000313" key="2">
    <source>
        <dbReference type="Proteomes" id="UP001163223"/>
    </source>
</evidence>
<sequence length="362" mass="36585">MPVPSLARSRAAARSIGTMLAIVVGAGALSGCLAQGATEYDAAQNGALGRSTGAIPVPALAPRAAEGKGSRLARAETAPKDKVQSGKDRDALLTEVAYAPSRERVAEAFAQAETRGSTISGSTAIDALIEKHARENGIPPALAYGFVRVESRYNPSAKGSGVYGLSQIKPSTARGLGFSGPTTALFDPDTNLRYGMRYLAGAWQKGGGDVCMAAMKYKGGHRATRMTKSTLSYCAAVKREMAKVSGRSRMPETVIAAALKEKPETAAAVALTQTAAPKTTASAAIAAASQTPEARAVALTAGETKAAAASEAIAAAAVAVPAARPAASDAAREIASAAPVSAKSGRIGHHAAGDVPVPSFAD</sequence>
<gene>
    <name evidence="1" type="ORF">OXU80_19330</name>
</gene>
<keyword evidence="2" id="KW-1185">Reference proteome</keyword>
<organism evidence="1 2">
    <name type="scientific">Antarcticirhabdus aurantiaca</name>
    <dbReference type="NCBI Taxonomy" id="2606717"/>
    <lineage>
        <taxon>Bacteria</taxon>
        <taxon>Pseudomonadati</taxon>
        <taxon>Pseudomonadota</taxon>
        <taxon>Alphaproteobacteria</taxon>
        <taxon>Hyphomicrobiales</taxon>
        <taxon>Aurantimonadaceae</taxon>
        <taxon>Antarcticirhabdus</taxon>
    </lineage>
</organism>
<dbReference type="Proteomes" id="UP001163223">
    <property type="component" value="Chromosome"/>
</dbReference>
<dbReference type="EMBL" id="CP113520">
    <property type="protein sequence ID" value="WAJ27000.1"/>
    <property type="molecule type" value="Genomic_DNA"/>
</dbReference>
<evidence type="ECO:0000313" key="1">
    <source>
        <dbReference type="EMBL" id="WAJ27000.1"/>
    </source>
</evidence>